<dbReference type="PIRSF" id="PIRSF003113">
    <property type="entry name" value="BolA"/>
    <property type="match status" value="1"/>
</dbReference>
<reference evidence="3" key="1">
    <citation type="submission" date="2022-01" db="EMBL/GenBank/DDBJ databases">
        <authorList>
            <person name="King R."/>
        </authorList>
    </citation>
    <scope>NUCLEOTIDE SEQUENCE</scope>
</reference>
<evidence type="ECO:0000256" key="1">
    <source>
        <dbReference type="ARBA" id="ARBA00005578"/>
    </source>
</evidence>
<dbReference type="InterPro" id="IPR052275">
    <property type="entry name" value="Mt_Fe-S_assembly_factor"/>
</dbReference>
<comment type="similarity">
    <text evidence="1 2">Belongs to the BolA/IbaG family.</text>
</comment>
<dbReference type="Proteomes" id="UP001153620">
    <property type="component" value="Chromosome 3"/>
</dbReference>
<evidence type="ECO:0000313" key="3">
    <source>
        <dbReference type="EMBL" id="CAG9809366.1"/>
    </source>
</evidence>
<dbReference type="SUPFAM" id="SSF82657">
    <property type="entry name" value="BolA-like"/>
    <property type="match status" value="1"/>
</dbReference>
<reference evidence="3" key="2">
    <citation type="submission" date="2022-10" db="EMBL/GenBank/DDBJ databases">
        <authorList>
            <consortium name="ENA_rothamsted_submissions"/>
            <consortium name="culmorum"/>
            <person name="King R."/>
        </authorList>
    </citation>
    <scope>NUCLEOTIDE SEQUENCE</scope>
</reference>
<dbReference type="InterPro" id="IPR036065">
    <property type="entry name" value="BolA-like_sf"/>
</dbReference>
<dbReference type="Pfam" id="PF01722">
    <property type="entry name" value="BolA"/>
    <property type="match status" value="1"/>
</dbReference>
<organism evidence="3 4">
    <name type="scientific">Chironomus riparius</name>
    <dbReference type="NCBI Taxonomy" id="315576"/>
    <lineage>
        <taxon>Eukaryota</taxon>
        <taxon>Metazoa</taxon>
        <taxon>Ecdysozoa</taxon>
        <taxon>Arthropoda</taxon>
        <taxon>Hexapoda</taxon>
        <taxon>Insecta</taxon>
        <taxon>Pterygota</taxon>
        <taxon>Neoptera</taxon>
        <taxon>Endopterygota</taxon>
        <taxon>Diptera</taxon>
        <taxon>Nematocera</taxon>
        <taxon>Chironomoidea</taxon>
        <taxon>Chironomidae</taxon>
        <taxon>Chironominae</taxon>
        <taxon>Chironomus</taxon>
    </lineage>
</organism>
<evidence type="ECO:0008006" key="5">
    <source>
        <dbReference type="Google" id="ProtNLM"/>
    </source>
</evidence>
<dbReference type="GO" id="GO:0005759">
    <property type="term" value="C:mitochondrial matrix"/>
    <property type="evidence" value="ECO:0007669"/>
    <property type="project" value="TreeGrafter"/>
</dbReference>
<accession>A0A9N9S3U9</accession>
<dbReference type="InterPro" id="IPR002634">
    <property type="entry name" value="BolA"/>
</dbReference>
<dbReference type="PANTHER" id="PTHR46188:SF1">
    <property type="entry name" value="BOLA-LIKE PROTEIN 3"/>
    <property type="match status" value="1"/>
</dbReference>
<keyword evidence="4" id="KW-1185">Reference proteome</keyword>
<evidence type="ECO:0000256" key="2">
    <source>
        <dbReference type="RuleBase" id="RU003860"/>
    </source>
</evidence>
<dbReference type="EMBL" id="OU895879">
    <property type="protein sequence ID" value="CAG9809366.1"/>
    <property type="molecule type" value="Genomic_DNA"/>
</dbReference>
<gene>
    <name evidence="3" type="ORF">CHIRRI_LOCUS12193</name>
</gene>
<dbReference type="PANTHER" id="PTHR46188">
    <property type="entry name" value="BOLA-LIKE PROTEIN 3"/>
    <property type="match status" value="1"/>
</dbReference>
<sequence length="105" mass="11851">MNLPNLVSLTLRQFLRSSTRTQSRLNFCSNGKVSEHNLTAVLEKHFKGEVRVFDVSGGCGAMFEVNIKSPEFKGMSLVKQHQMVNKILKEQVAQMHGIRIFTQAT</sequence>
<dbReference type="AlphaFoldDB" id="A0A9N9S3U9"/>
<protein>
    <recommendedName>
        <fullName evidence="5">BolA-like protein 3</fullName>
    </recommendedName>
</protein>
<dbReference type="Gene3D" id="3.30.300.90">
    <property type="entry name" value="BolA-like"/>
    <property type="match status" value="1"/>
</dbReference>
<evidence type="ECO:0000313" key="4">
    <source>
        <dbReference type="Proteomes" id="UP001153620"/>
    </source>
</evidence>
<name>A0A9N9S3U9_9DIPT</name>
<dbReference type="OrthoDB" id="203381at2759"/>
<proteinExistence type="inferred from homology"/>